<accession>A0ABW9Z613</accession>
<reference evidence="3" key="1">
    <citation type="submission" date="2020-01" db="EMBL/GenBank/DDBJ databases">
        <title>Sphingomonas sp. strain CSW-10.</title>
        <authorList>
            <person name="Chen W.-M."/>
        </authorList>
    </citation>
    <scope>NUCLEOTIDE SEQUENCE [LARGE SCALE GENOMIC DNA]</scope>
    <source>
        <strain evidence="3">NST-5</strain>
    </source>
</reference>
<dbReference type="PROSITE" id="PS51257">
    <property type="entry name" value="PROKAR_LIPOPROTEIN"/>
    <property type="match status" value="1"/>
</dbReference>
<feature type="region of interest" description="Disordered" evidence="1">
    <location>
        <begin position="187"/>
        <end position="227"/>
    </location>
</feature>
<dbReference type="RefSeq" id="WP_166535957.1">
    <property type="nucleotide sequence ID" value="NZ_JAABLM010000002.1"/>
</dbReference>
<evidence type="ECO:0000256" key="1">
    <source>
        <dbReference type="SAM" id="MobiDB-lite"/>
    </source>
</evidence>
<gene>
    <name evidence="2" type="ORF">GV828_02880</name>
</gene>
<evidence type="ECO:0000313" key="2">
    <source>
        <dbReference type="EMBL" id="NBL64141.1"/>
    </source>
</evidence>
<protein>
    <submittedName>
        <fullName evidence="2">Uncharacterized protein</fullName>
    </submittedName>
</protein>
<keyword evidence="3" id="KW-1185">Reference proteome</keyword>
<organism evidence="2 3">
    <name type="scientific">Flavobacterium ichthyis</name>
    <dbReference type="NCBI Taxonomy" id="2698827"/>
    <lineage>
        <taxon>Bacteria</taxon>
        <taxon>Pseudomonadati</taxon>
        <taxon>Bacteroidota</taxon>
        <taxon>Flavobacteriia</taxon>
        <taxon>Flavobacteriales</taxon>
        <taxon>Flavobacteriaceae</taxon>
        <taxon>Flavobacterium</taxon>
    </lineage>
</organism>
<evidence type="ECO:0000313" key="3">
    <source>
        <dbReference type="Proteomes" id="UP000798602"/>
    </source>
</evidence>
<comment type="caution">
    <text evidence="2">The sequence shown here is derived from an EMBL/GenBank/DDBJ whole genome shotgun (WGS) entry which is preliminary data.</text>
</comment>
<dbReference type="EMBL" id="JAABLM010000002">
    <property type="protein sequence ID" value="NBL64141.1"/>
    <property type="molecule type" value="Genomic_DNA"/>
</dbReference>
<sequence>MTNKQFNKERLIKLFGVMVVLLAMSCQTEEISLQQEIPKNKKPKIVLLEGKEAQCRKTSTLNKLHHRGVLQKEKLLIKNSNLHYRNEDEALEINYDKVMQTEDSYGAIHLTYQASKTDTPENIFYNLVMTEKEGKDKIVLVKYEMEVDFWEEYKISGKMENFRGKVTFTEVASDPDFPCNHTPPIPITVNPGDGSPGGTGGGGSSGGGGTSIGNPSGSAGSPNIPGGSVDDQIAGAYTRLYLLAIEALIDAQNDDEDGDRILTPRFLRIRPVTQITDPSLLCDDGMEVGILEPERDDIIANLIEDQIDDSELDECTKGILNKLKNLQQNDIAKIMKRFDSDLSPFTLKFSQVPNLMHNNQIAYGLCVPSNDNTLSYHIKLNSDYFKNDGATNLGKAATIIHEILHALIASVIQRTQPSTDVTDFPQIWNTYVLIKAGEVAPDDHIFMGNHYVKIMASILQEYDTGVPIGDMENPNQLYMDLAWSGLFKNWDFANEDTSFNQILSLNDKLRISAVKQAEMTNEIVNGTQPTNNAPCIE</sequence>
<feature type="compositionally biased region" description="Gly residues" evidence="1">
    <location>
        <begin position="194"/>
        <end position="211"/>
    </location>
</feature>
<name>A0ABW9Z613_9FLAO</name>
<proteinExistence type="predicted"/>
<dbReference type="Proteomes" id="UP000798602">
    <property type="component" value="Unassembled WGS sequence"/>
</dbReference>